<proteinExistence type="predicted"/>
<dbReference type="Proteomes" id="UP001148629">
    <property type="component" value="Unassembled WGS sequence"/>
</dbReference>
<keyword evidence="2" id="KW-1185">Reference proteome</keyword>
<name>A0ACC1SR07_9HYPO</name>
<protein>
    <submittedName>
        <fullName evidence="1">Uncharacterized protein</fullName>
    </submittedName>
</protein>
<organism evidence="1 2">
    <name type="scientific">Fusarium decemcellulare</name>
    <dbReference type="NCBI Taxonomy" id="57161"/>
    <lineage>
        <taxon>Eukaryota</taxon>
        <taxon>Fungi</taxon>
        <taxon>Dikarya</taxon>
        <taxon>Ascomycota</taxon>
        <taxon>Pezizomycotina</taxon>
        <taxon>Sordariomycetes</taxon>
        <taxon>Hypocreomycetidae</taxon>
        <taxon>Hypocreales</taxon>
        <taxon>Nectriaceae</taxon>
        <taxon>Fusarium</taxon>
        <taxon>Fusarium decemcellulare species complex</taxon>
    </lineage>
</organism>
<sequence length="788" mass="88829">MPYMESADAPKPKKLILCFDGTGNTFSGSNADTNVVKILSKLDRNHPGQYHYYQTGIGTYDIGETSVNKTVLGEMRSSISQTIDQGFGTTFDAHVMAGYRFLMRYYESNAKIYIFGFSRGAFTAKFLARMVNKVGLLCKGNEEMVPFAFRLYQRYLQGDIKDRVDAQGRCNESHDHTNTNTNGNASPSDPLLSGSAKVHQSHTTEVALNEITAFSQTFCRKEKTKVCDHEGEEGEEVDQNIKVFFLGIWDCVNSVAVLERKTPVPVPVTGTANYVRHAVAVDERRVKFKPALLAQEIRVSKHNHDDEDIKEVWFPGCHGDVGGGWPSSEDNPLDNVETKMTFWQRVKNFLTSRKPAEASKNIDADRLQMSDIPLAWMIREVELVGEKEPDAAVHWCDSLQKFKSLINNEDKKKQAQDGFIHDSLAFGYGTAFFKVLMWKFMEYLPFITRWELEQTGWVNVRFPLNKGSARDIPQKAVLHASLVRRLKEDSSYCPTNNHGSDTAPCLKRSSDEVKFVEHQEKNIKNEWVKITESDPDHQTGVYPRWKEILQLEFATTLDKIAPEQLNYDLHDPPLTDLGVNQCSHLRKNLIATFSDSVTNPDDVAIVVSPMRRTLQTAMLSLDWLVERGVKIEGNADWQENSDKPCDTGSAISSVAPDFPKVNLSTVDALWPDKTSPAAQRYAHTKRDILARGRRALKDLRSRPEKLIFVVSHSGFLRLGVTGYWFFNSDYRMFDFEAERGAEDDGVQVKQRETTTSGGLGLSWKDPVALGLDLPDEGPEVPQVDGEAK</sequence>
<gene>
    <name evidence="1" type="ORF">NM208_g2975</name>
</gene>
<accession>A0ACC1SR07</accession>
<evidence type="ECO:0000313" key="1">
    <source>
        <dbReference type="EMBL" id="KAJ3544572.1"/>
    </source>
</evidence>
<evidence type="ECO:0000313" key="2">
    <source>
        <dbReference type="Proteomes" id="UP001148629"/>
    </source>
</evidence>
<comment type="caution">
    <text evidence="1">The sequence shown here is derived from an EMBL/GenBank/DDBJ whole genome shotgun (WGS) entry which is preliminary data.</text>
</comment>
<dbReference type="EMBL" id="JANRMS010000188">
    <property type="protein sequence ID" value="KAJ3544572.1"/>
    <property type="molecule type" value="Genomic_DNA"/>
</dbReference>
<reference evidence="1" key="1">
    <citation type="submission" date="2022-08" db="EMBL/GenBank/DDBJ databases">
        <title>Genome Sequence of Fusarium decemcellulare.</title>
        <authorList>
            <person name="Buettner E."/>
        </authorList>
    </citation>
    <scope>NUCLEOTIDE SEQUENCE</scope>
    <source>
        <strain evidence="1">Babe19</strain>
    </source>
</reference>